<organism evidence="2 3">
    <name type="scientific">Granulicella sibirica</name>
    <dbReference type="NCBI Taxonomy" id="2479048"/>
    <lineage>
        <taxon>Bacteria</taxon>
        <taxon>Pseudomonadati</taxon>
        <taxon>Acidobacteriota</taxon>
        <taxon>Terriglobia</taxon>
        <taxon>Terriglobales</taxon>
        <taxon>Acidobacteriaceae</taxon>
        <taxon>Granulicella</taxon>
    </lineage>
</organism>
<proteinExistence type="predicted"/>
<comment type="caution">
    <text evidence="2">The sequence shown here is derived from an EMBL/GenBank/DDBJ whole genome shotgun (WGS) entry which is preliminary data.</text>
</comment>
<reference evidence="2 3" key="1">
    <citation type="submission" date="2018-11" db="EMBL/GenBank/DDBJ databases">
        <authorList>
            <person name="Mardanov A.V."/>
            <person name="Ravin N.V."/>
            <person name="Dedysh S.N."/>
        </authorList>
    </citation>
    <scope>NUCLEOTIDE SEQUENCE [LARGE SCALE GENOMIC DNA]</scope>
    <source>
        <strain evidence="2 3">AF10</strain>
    </source>
</reference>
<name>A0A4Q0SXL6_9BACT</name>
<sequence length="409" mass="44889">MPDREYRCPPSDHGCKSPHGLSSFEEHTTAKGNPFTINFVEYNDAGQPWNHVELTDALDQVKKATGPKGDQSAIVMIYIHGWENNADEVPGDCQDVCHFRDTLLTRLADEQGAAARPLKVVGIYLAWRGLTFTVEPFKHVFSYWPRRGVARHVGQTGMYQALTEIEAAAKPQRDQYVLVVAGHSFGARVLENAAETKDSKHTGFMRVYRTNVQRYAQMRRSQSMTAQAEALTLNSDLPVDLIFYVNAATASTVSRETIKETQSTCAAEPQAPICGANPFYLAVTSHADLATGIIMPIANFVFPALTSDHLRLISAANTWSLHTHADPVPGCGQDAAICFSVGSGTAAVMKSVHAIPGRTQIPGDDKRPFWIFNVGKDVIKDHCDVWNDSVTDLVTHVIVGKVQRKGLSN</sequence>
<evidence type="ECO:0000313" key="3">
    <source>
        <dbReference type="Proteomes" id="UP000289437"/>
    </source>
</evidence>
<gene>
    <name evidence="2" type="ORF">GRAN_2464</name>
</gene>
<evidence type="ECO:0000256" key="1">
    <source>
        <dbReference type="SAM" id="MobiDB-lite"/>
    </source>
</evidence>
<evidence type="ECO:0000313" key="2">
    <source>
        <dbReference type="EMBL" id="RXH55607.1"/>
    </source>
</evidence>
<protein>
    <submittedName>
        <fullName evidence="2">Uncharacterized protein</fullName>
    </submittedName>
</protein>
<keyword evidence="3" id="KW-1185">Reference proteome</keyword>
<dbReference type="EMBL" id="RDSM01000002">
    <property type="protein sequence ID" value="RXH55607.1"/>
    <property type="molecule type" value="Genomic_DNA"/>
</dbReference>
<dbReference type="Proteomes" id="UP000289437">
    <property type="component" value="Unassembled WGS sequence"/>
</dbReference>
<accession>A0A4Q0SXL6</accession>
<reference evidence="3" key="2">
    <citation type="submission" date="2019-02" db="EMBL/GenBank/DDBJ databases">
        <title>Granulicella sibirica sp. nov., a psychrotolerant acidobacterium isolated from an organic soil layer in forested tundra, West Siberia.</title>
        <authorList>
            <person name="Oshkin I.Y."/>
            <person name="Kulichevskaya I.S."/>
            <person name="Rijpstra W.I.C."/>
            <person name="Sinninghe Damste J.S."/>
            <person name="Rakitin A.L."/>
            <person name="Ravin N.V."/>
            <person name="Dedysh S.N."/>
        </authorList>
    </citation>
    <scope>NUCLEOTIDE SEQUENCE [LARGE SCALE GENOMIC DNA]</scope>
    <source>
        <strain evidence="3">AF10</strain>
    </source>
</reference>
<feature type="region of interest" description="Disordered" evidence="1">
    <location>
        <begin position="1"/>
        <end position="27"/>
    </location>
</feature>
<dbReference type="AlphaFoldDB" id="A0A4Q0SXL6"/>